<dbReference type="PANTHER" id="PTHR31528">
    <property type="entry name" value="4-AMINO-5-HYDROXYMETHYL-2-METHYLPYRIMIDINE PHOSPHATE SYNTHASE THI11-RELATED"/>
    <property type="match status" value="1"/>
</dbReference>
<reference evidence="3 4" key="1">
    <citation type="submission" date="2018-06" db="EMBL/GenBank/DDBJ databases">
        <title>Genomic Encyclopedia of Type Strains, Phase IV (KMG-IV): sequencing the most valuable type-strain genomes for metagenomic binning, comparative biology and taxonomic classification.</title>
        <authorList>
            <person name="Goeker M."/>
        </authorList>
    </citation>
    <scope>NUCLEOTIDE SEQUENCE [LARGE SCALE GENOMIC DNA]</scope>
    <source>
        <strain evidence="3 4">DSM 24875</strain>
    </source>
</reference>
<dbReference type="GO" id="GO:0009228">
    <property type="term" value="P:thiamine biosynthetic process"/>
    <property type="evidence" value="ECO:0007669"/>
    <property type="project" value="InterPro"/>
</dbReference>
<dbReference type="Pfam" id="PF09084">
    <property type="entry name" value="NMT1"/>
    <property type="match status" value="1"/>
</dbReference>
<organism evidence="3 4">
    <name type="scientific">Roseiarcus fermentans</name>
    <dbReference type="NCBI Taxonomy" id="1473586"/>
    <lineage>
        <taxon>Bacteria</taxon>
        <taxon>Pseudomonadati</taxon>
        <taxon>Pseudomonadota</taxon>
        <taxon>Alphaproteobacteria</taxon>
        <taxon>Hyphomicrobiales</taxon>
        <taxon>Roseiarcaceae</taxon>
        <taxon>Roseiarcus</taxon>
    </lineage>
</organism>
<gene>
    <name evidence="3" type="ORF">DFR50_11455</name>
</gene>
<dbReference type="PANTHER" id="PTHR31528:SF3">
    <property type="entry name" value="THIAMINE BIOSYNTHESIS PROTEIN HI_0357-RELATED"/>
    <property type="match status" value="1"/>
</dbReference>
<proteinExistence type="predicted"/>
<dbReference type="Proteomes" id="UP000253529">
    <property type="component" value="Unassembled WGS sequence"/>
</dbReference>
<keyword evidence="4" id="KW-1185">Reference proteome</keyword>
<dbReference type="Gene3D" id="3.40.190.10">
    <property type="entry name" value="Periplasmic binding protein-like II"/>
    <property type="match status" value="2"/>
</dbReference>
<dbReference type="InterPro" id="IPR015168">
    <property type="entry name" value="SsuA/THI5"/>
</dbReference>
<dbReference type="EMBL" id="QNRK01000014">
    <property type="protein sequence ID" value="RBP12226.1"/>
    <property type="molecule type" value="Genomic_DNA"/>
</dbReference>
<dbReference type="AlphaFoldDB" id="A0A366FDQ9"/>
<dbReference type="InterPro" id="IPR027939">
    <property type="entry name" value="NMT1/THI5"/>
</dbReference>
<dbReference type="OrthoDB" id="5372616at2"/>
<comment type="caution">
    <text evidence="3">The sequence shown here is derived from an EMBL/GenBank/DDBJ whole genome shotgun (WGS) entry which is preliminary data.</text>
</comment>
<feature type="chain" id="PRO_5017082570" evidence="1">
    <location>
        <begin position="21"/>
        <end position="330"/>
    </location>
</feature>
<feature type="domain" description="SsuA/THI5-like" evidence="2">
    <location>
        <begin position="34"/>
        <end position="234"/>
    </location>
</feature>
<keyword evidence="1" id="KW-0732">Signal</keyword>
<accession>A0A366FDQ9</accession>
<evidence type="ECO:0000259" key="2">
    <source>
        <dbReference type="Pfam" id="PF09084"/>
    </source>
</evidence>
<evidence type="ECO:0000313" key="3">
    <source>
        <dbReference type="EMBL" id="RBP12226.1"/>
    </source>
</evidence>
<name>A0A366FDQ9_9HYPH</name>
<feature type="signal peptide" evidence="1">
    <location>
        <begin position="1"/>
        <end position="20"/>
    </location>
</feature>
<evidence type="ECO:0000313" key="4">
    <source>
        <dbReference type="Proteomes" id="UP000253529"/>
    </source>
</evidence>
<sequence length="330" mass="36019">MKRAGAVLLSLLSFAATADAADKVSFGTNWLAEAEHGGYYQAVADGTYEKYGLDVTIVPGGPQANNGLLLAAGKLDFYMGGNLLLAFDAVDQDLNIVVVAAHFQKDPQIFMSHPGVGLDTWAELPQATAFVGKEGLASFYRWMETAYGFKGANVKPYTFNPQPFIADPHSIQQGYLTSEPFAIEREGHFKPNIFLLADHGYGTYATTIETRADVVATRKDVVQRFVDASTIGWYHYLYGDNAKANELIKKANPDITDDQIAFSIGKMKEYGLVDSGDTLKLGIGAMTDERIQSFYDEMVKAGVVKPGLDIRKAYTLAFVNKGVGLDLRPK</sequence>
<dbReference type="RefSeq" id="WP_113889860.1">
    <property type="nucleotide sequence ID" value="NZ_QNRK01000014.1"/>
</dbReference>
<evidence type="ECO:0000256" key="1">
    <source>
        <dbReference type="SAM" id="SignalP"/>
    </source>
</evidence>
<protein>
    <submittedName>
        <fullName evidence="3">NitT/TauT family transport system substrate-binding protein</fullName>
    </submittedName>
</protein>
<dbReference type="SUPFAM" id="SSF53850">
    <property type="entry name" value="Periplasmic binding protein-like II"/>
    <property type="match status" value="1"/>
</dbReference>